<reference evidence="2" key="2">
    <citation type="submission" date="2015-01" db="EMBL/GenBank/DDBJ databases">
        <title>Evolutionary Origins and Diversification of the Mycorrhizal Mutualists.</title>
        <authorList>
            <consortium name="DOE Joint Genome Institute"/>
            <consortium name="Mycorrhizal Genomics Consortium"/>
            <person name="Kohler A."/>
            <person name="Kuo A."/>
            <person name="Nagy L.G."/>
            <person name="Floudas D."/>
            <person name="Copeland A."/>
            <person name="Barry K.W."/>
            <person name="Cichocki N."/>
            <person name="Veneault-Fourrey C."/>
            <person name="LaButti K."/>
            <person name="Lindquist E.A."/>
            <person name="Lipzen A."/>
            <person name="Lundell T."/>
            <person name="Morin E."/>
            <person name="Murat C."/>
            <person name="Riley R."/>
            <person name="Ohm R."/>
            <person name="Sun H."/>
            <person name="Tunlid A."/>
            <person name="Henrissat B."/>
            <person name="Grigoriev I.V."/>
            <person name="Hibbett D.S."/>
            <person name="Martin F."/>
        </authorList>
    </citation>
    <scope>NUCLEOTIDE SEQUENCE [LARGE SCALE GENOMIC DNA]</scope>
    <source>
        <strain evidence="2">UH-Slu-Lm8-n1</strain>
    </source>
</reference>
<proteinExistence type="predicted"/>
<dbReference type="InParanoid" id="A0A0D0B9X9"/>
<dbReference type="AlphaFoldDB" id="A0A0D0B9X9"/>
<dbReference type="HOGENOM" id="CLU_2924247_0_0_1"/>
<dbReference type="Proteomes" id="UP000054485">
    <property type="component" value="Unassembled WGS sequence"/>
</dbReference>
<accession>A0A0D0B9X9</accession>
<evidence type="ECO:0000313" key="2">
    <source>
        <dbReference type="Proteomes" id="UP000054485"/>
    </source>
</evidence>
<dbReference type="EMBL" id="KN835301">
    <property type="protein sequence ID" value="KIK40463.1"/>
    <property type="molecule type" value="Genomic_DNA"/>
</dbReference>
<name>A0A0D0B9X9_9AGAM</name>
<gene>
    <name evidence="1" type="ORF">CY34DRAFT_807141</name>
</gene>
<protein>
    <submittedName>
        <fullName evidence="1">Uncharacterized protein</fullName>
    </submittedName>
</protein>
<sequence>MTAQRSKHREGPIKVTCMCQLLHTTRRKTSGLSDYPSLNSTPRRVSPKSLLWRTDAVDVNR</sequence>
<keyword evidence="2" id="KW-1185">Reference proteome</keyword>
<reference evidence="1 2" key="1">
    <citation type="submission" date="2014-04" db="EMBL/GenBank/DDBJ databases">
        <authorList>
            <consortium name="DOE Joint Genome Institute"/>
            <person name="Kuo A."/>
            <person name="Ruytinx J."/>
            <person name="Rineau F."/>
            <person name="Colpaert J."/>
            <person name="Kohler A."/>
            <person name="Nagy L.G."/>
            <person name="Floudas D."/>
            <person name="Copeland A."/>
            <person name="Barry K.W."/>
            <person name="Cichocki N."/>
            <person name="Veneault-Fourrey C."/>
            <person name="LaButti K."/>
            <person name="Lindquist E.A."/>
            <person name="Lipzen A."/>
            <person name="Lundell T."/>
            <person name="Morin E."/>
            <person name="Murat C."/>
            <person name="Sun H."/>
            <person name="Tunlid A."/>
            <person name="Henrissat B."/>
            <person name="Grigoriev I.V."/>
            <person name="Hibbett D.S."/>
            <person name="Martin F."/>
            <person name="Nordberg H.P."/>
            <person name="Cantor M.N."/>
            <person name="Hua S.X."/>
        </authorList>
    </citation>
    <scope>NUCLEOTIDE SEQUENCE [LARGE SCALE GENOMIC DNA]</scope>
    <source>
        <strain evidence="1 2">UH-Slu-Lm8-n1</strain>
    </source>
</reference>
<organism evidence="1 2">
    <name type="scientific">Suillus luteus UH-Slu-Lm8-n1</name>
    <dbReference type="NCBI Taxonomy" id="930992"/>
    <lineage>
        <taxon>Eukaryota</taxon>
        <taxon>Fungi</taxon>
        <taxon>Dikarya</taxon>
        <taxon>Basidiomycota</taxon>
        <taxon>Agaricomycotina</taxon>
        <taxon>Agaricomycetes</taxon>
        <taxon>Agaricomycetidae</taxon>
        <taxon>Boletales</taxon>
        <taxon>Suillineae</taxon>
        <taxon>Suillaceae</taxon>
        <taxon>Suillus</taxon>
    </lineage>
</organism>
<evidence type="ECO:0000313" key="1">
    <source>
        <dbReference type="EMBL" id="KIK40463.1"/>
    </source>
</evidence>